<evidence type="ECO:0000313" key="2">
    <source>
        <dbReference type="Proteomes" id="UP000499080"/>
    </source>
</evidence>
<dbReference type="InterPro" id="IPR052709">
    <property type="entry name" value="Transposase-MT_Hybrid"/>
</dbReference>
<dbReference type="Gene3D" id="3.30.420.10">
    <property type="entry name" value="Ribonuclease H-like superfamily/Ribonuclease H"/>
    <property type="match status" value="1"/>
</dbReference>
<dbReference type="OrthoDB" id="6436943at2759"/>
<keyword evidence="2" id="KW-1185">Reference proteome</keyword>
<proteinExistence type="predicted"/>
<evidence type="ECO:0008006" key="3">
    <source>
        <dbReference type="Google" id="ProtNLM"/>
    </source>
</evidence>
<evidence type="ECO:0000313" key="1">
    <source>
        <dbReference type="EMBL" id="GBM56150.1"/>
    </source>
</evidence>
<dbReference type="GO" id="GO:0003676">
    <property type="term" value="F:nucleic acid binding"/>
    <property type="evidence" value="ECO:0007669"/>
    <property type="project" value="InterPro"/>
</dbReference>
<dbReference type="PANTHER" id="PTHR46060">
    <property type="entry name" value="MARINER MOS1 TRANSPOSASE-LIKE PROTEIN"/>
    <property type="match status" value="1"/>
</dbReference>
<comment type="caution">
    <text evidence="1">The sequence shown here is derived from an EMBL/GenBank/DDBJ whole genome shotgun (WGS) entry which is preliminary data.</text>
</comment>
<dbReference type="EMBL" id="BGPR01001531">
    <property type="protein sequence ID" value="GBM56150.1"/>
    <property type="molecule type" value="Genomic_DNA"/>
</dbReference>
<accession>A0A4Y2GQZ6</accession>
<dbReference type="InterPro" id="IPR001888">
    <property type="entry name" value="Transposase_1"/>
</dbReference>
<dbReference type="PANTHER" id="PTHR46060:SF1">
    <property type="entry name" value="MARINER MOS1 TRANSPOSASE-LIKE PROTEIN"/>
    <property type="match status" value="1"/>
</dbReference>
<name>A0A4Y2GQZ6_ARAVE</name>
<protein>
    <recommendedName>
        <fullName evidence="3">Mariner Mos1 transposase</fullName>
    </recommendedName>
</protein>
<sequence>MSTIDRTIHNLVEEKNTRNFSSGTQTRITTGDETWLHNFTPDTKSSSMTWKKHPSSLVTKKFKVSHSAGKVMLTVFWDSKGVILINFFTSGTINASHYFLTFTKLKTAIRYKTPGLLSRGALFLDDNARPNTRKNTKEHILRLGWERLYDPAYSPDLAALDPAYSPYLAALDPAYNPYLAALDPANSPMFPH</sequence>
<dbReference type="InterPro" id="IPR036397">
    <property type="entry name" value="RNaseH_sf"/>
</dbReference>
<organism evidence="1 2">
    <name type="scientific">Araneus ventricosus</name>
    <name type="common">Orbweaver spider</name>
    <name type="synonym">Epeira ventricosa</name>
    <dbReference type="NCBI Taxonomy" id="182803"/>
    <lineage>
        <taxon>Eukaryota</taxon>
        <taxon>Metazoa</taxon>
        <taxon>Ecdysozoa</taxon>
        <taxon>Arthropoda</taxon>
        <taxon>Chelicerata</taxon>
        <taxon>Arachnida</taxon>
        <taxon>Araneae</taxon>
        <taxon>Araneomorphae</taxon>
        <taxon>Entelegynae</taxon>
        <taxon>Araneoidea</taxon>
        <taxon>Araneidae</taxon>
        <taxon>Araneus</taxon>
    </lineage>
</organism>
<dbReference type="Proteomes" id="UP000499080">
    <property type="component" value="Unassembled WGS sequence"/>
</dbReference>
<dbReference type="Pfam" id="PF01359">
    <property type="entry name" value="Transposase_1"/>
    <property type="match status" value="1"/>
</dbReference>
<gene>
    <name evidence="1" type="ORF">AVEN_43879_1</name>
</gene>
<reference evidence="1 2" key="1">
    <citation type="journal article" date="2019" name="Sci. Rep.">
        <title>Orb-weaving spider Araneus ventricosus genome elucidates the spidroin gene catalogue.</title>
        <authorList>
            <person name="Kono N."/>
            <person name="Nakamura H."/>
            <person name="Ohtoshi R."/>
            <person name="Moran D.A.P."/>
            <person name="Shinohara A."/>
            <person name="Yoshida Y."/>
            <person name="Fujiwara M."/>
            <person name="Mori M."/>
            <person name="Tomita M."/>
            <person name="Arakawa K."/>
        </authorList>
    </citation>
    <scope>NUCLEOTIDE SEQUENCE [LARGE SCALE GENOMIC DNA]</scope>
</reference>
<dbReference type="AlphaFoldDB" id="A0A4Y2GQZ6"/>